<reference evidence="1 2" key="1">
    <citation type="submission" date="2020-10" db="EMBL/GenBank/DDBJ databases">
        <title>Degradation of 1,4-Dioxane by Xanthobacter sp. YN2, via a Novel Group-2 Soluble Di-Iron Monooxygenase.</title>
        <authorList>
            <person name="Ma F."/>
            <person name="Wang Y."/>
            <person name="Yang J."/>
            <person name="Guo H."/>
            <person name="Su D."/>
            <person name="Yu L."/>
        </authorList>
    </citation>
    <scope>NUCLEOTIDE SEQUENCE [LARGE SCALE GENOMIC DNA]</scope>
    <source>
        <strain evidence="1 2">YN2</strain>
    </source>
</reference>
<dbReference type="AlphaFoldDB" id="A0A974SIR7"/>
<name>A0A974SIR7_9HYPH</name>
<evidence type="ECO:0000313" key="1">
    <source>
        <dbReference type="EMBL" id="QRG07015.1"/>
    </source>
</evidence>
<dbReference type="RefSeq" id="WP_203193924.1">
    <property type="nucleotide sequence ID" value="NZ_CP063362.1"/>
</dbReference>
<gene>
    <name evidence="1" type="ORF">EZH22_00725</name>
</gene>
<sequence length="62" mass="6571">MIERNITDTALEAAYDGIAEAIDATPEDKRPLFLAKLALVLANLVGDEGRIADAVSAARCDL</sequence>
<evidence type="ECO:0000313" key="2">
    <source>
        <dbReference type="Proteomes" id="UP000596427"/>
    </source>
</evidence>
<dbReference type="EMBL" id="CP063362">
    <property type="protein sequence ID" value="QRG07015.1"/>
    <property type="molecule type" value="Genomic_DNA"/>
</dbReference>
<accession>A0A974SIR7</accession>
<protein>
    <submittedName>
        <fullName evidence="1">DUF2783 domain-containing protein</fullName>
    </submittedName>
</protein>
<organism evidence="1 2">
    <name type="scientific">Xanthobacter dioxanivorans</name>
    <dbReference type="NCBI Taxonomy" id="2528964"/>
    <lineage>
        <taxon>Bacteria</taxon>
        <taxon>Pseudomonadati</taxon>
        <taxon>Pseudomonadota</taxon>
        <taxon>Alphaproteobacteria</taxon>
        <taxon>Hyphomicrobiales</taxon>
        <taxon>Xanthobacteraceae</taxon>
        <taxon>Xanthobacter</taxon>
    </lineage>
</organism>
<keyword evidence="2" id="KW-1185">Reference proteome</keyword>
<proteinExistence type="predicted"/>
<dbReference type="KEGG" id="xdi:EZH22_00725"/>
<dbReference type="Proteomes" id="UP000596427">
    <property type="component" value="Chromosome"/>
</dbReference>